<dbReference type="Pfam" id="PF02518">
    <property type="entry name" value="HATPase_c"/>
    <property type="match status" value="1"/>
</dbReference>
<dbReference type="InterPro" id="IPR003594">
    <property type="entry name" value="HATPase_dom"/>
</dbReference>
<keyword evidence="4" id="KW-0808">Transferase</keyword>
<gene>
    <name evidence="13" type="ORF">QQX02_08335</name>
</gene>
<dbReference type="Pfam" id="PF13796">
    <property type="entry name" value="Sensor"/>
    <property type="match status" value="1"/>
</dbReference>
<dbReference type="Proteomes" id="UP001172708">
    <property type="component" value="Unassembled WGS sequence"/>
</dbReference>
<dbReference type="CDD" id="cd16917">
    <property type="entry name" value="HATPase_UhpB-NarQ-NarX-like"/>
    <property type="match status" value="1"/>
</dbReference>
<sequence>MAFIRRYFAVTWSARTWREIAYLLLGLPVSIIWFTYILTMYAVSIALVIVWVGVVIAAVAQWTLRPIGDIERATANALVDAGIEQPPPRRYRLHVPGQHLTLAGAGRWGHALLHDVEAWRTLAWLMMRIVLGPVGFVLAICAIVVPVALVGSWLIAAGYALGLIPGPGADEPTAQAVVDTVTFWVLVGTPVVAIAVPMFAWVSHHYSCLVASLARWALGPCGDARIAEATERAELAETQVRVDQELHDSIGHMITMNIVQAGAGAHVFDADPEFARQALRNIEERGRVAMGELDRIIATMRGDDAESRTPLPTLEDVPGLVDQARSAGLEVETRLEAGPAPAALSRAAYAIVREGVTNAAKHAPGSTIHVHVAQLADALAVAVRNGPAAPGAAPIAALRQARGGRGHGIAGIRDRAALLGGTSLIGDRPDGGYEVMVLLPLELALSSQPDDADAACCRWSRVRARVVA</sequence>
<keyword evidence="9" id="KW-1133">Transmembrane helix</keyword>
<feature type="domain" description="Signal transduction histidine kinase subgroup 3 dimerisation and phosphoacceptor" evidence="11">
    <location>
        <begin position="241"/>
        <end position="303"/>
    </location>
</feature>
<evidence type="ECO:0000256" key="3">
    <source>
        <dbReference type="ARBA" id="ARBA00022553"/>
    </source>
</evidence>
<feature type="transmembrane region" description="Helical" evidence="9">
    <location>
        <begin position="45"/>
        <end position="64"/>
    </location>
</feature>
<protein>
    <recommendedName>
        <fullName evidence="2">histidine kinase</fullName>
        <ecNumber evidence="2">2.7.13.3</ecNumber>
    </recommendedName>
</protein>
<evidence type="ECO:0000259" key="10">
    <source>
        <dbReference type="Pfam" id="PF02518"/>
    </source>
</evidence>
<evidence type="ECO:0000256" key="1">
    <source>
        <dbReference type="ARBA" id="ARBA00000085"/>
    </source>
</evidence>
<comment type="catalytic activity">
    <reaction evidence="1">
        <text>ATP + protein L-histidine = ADP + protein N-phospho-L-histidine.</text>
        <dbReference type="EC" id="2.7.13.3"/>
    </reaction>
</comment>
<dbReference type="PANTHER" id="PTHR24421:SF10">
    <property type="entry name" value="NITRATE_NITRITE SENSOR PROTEIN NARQ"/>
    <property type="match status" value="1"/>
</dbReference>
<dbReference type="SUPFAM" id="SSF55874">
    <property type="entry name" value="ATPase domain of HSP90 chaperone/DNA topoisomerase II/histidine kinase"/>
    <property type="match status" value="1"/>
</dbReference>
<evidence type="ECO:0000256" key="7">
    <source>
        <dbReference type="ARBA" id="ARBA00022840"/>
    </source>
</evidence>
<dbReference type="Gene3D" id="1.20.5.1930">
    <property type="match status" value="1"/>
</dbReference>
<dbReference type="RefSeq" id="WP_301142393.1">
    <property type="nucleotide sequence ID" value="NZ_JAUHQA010000001.1"/>
</dbReference>
<feature type="domain" description="Putative sensor" evidence="12">
    <location>
        <begin position="22"/>
        <end position="214"/>
    </location>
</feature>
<dbReference type="InterPro" id="IPR036890">
    <property type="entry name" value="HATPase_C_sf"/>
</dbReference>
<keyword evidence="9" id="KW-0812">Transmembrane</keyword>
<evidence type="ECO:0000313" key="13">
    <source>
        <dbReference type="EMBL" id="MDN4480925.1"/>
    </source>
</evidence>
<evidence type="ECO:0000259" key="12">
    <source>
        <dbReference type="Pfam" id="PF13796"/>
    </source>
</evidence>
<evidence type="ECO:0000256" key="4">
    <source>
        <dbReference type="ARBA" id="ARBA00022679"/>
    </source>
</evidence>
<dbReference type="InterPro" id="IPR025828">
    <property type="entry name" value="Put_sensor_dom"/>
</dbReference>
<keyword evidence="9" id="KW-0472">Membrane</keyword>
<dbReference type="InterPro" id="IPR011712">
    <property type="entry name" value="Sig_transdc_His_kin_sub3_dim/P"/>
</dbReference>
<accession>A0ABT8GHM3</accession>
<keyword evidence="7" id="KW-0067">ATP-binding</keyword>
<evidence type="ECO:0000256" key="9">
    <source>
        <dbReference type="SAM" id="Phobius"/>
    </source>
</evidence>
<feature type="transmembrane region" description="Helical" evidence="9">
    <location>
        <begin position="20"/>
        <end position="39"/>
    </location>
</feature>
<reference evidence="13" key="1">
    <citation type="submission" date="2023-06" db="EMBL/GenBank/DDBJ databases">
        <title>Egi l300058.</title>
        <authorList>
            <person name="Gao L."/>
            <person name="Fang B.-Z."/>
            <person name="Li W.-J."/>
        </authorList>
    </citation>
    <scope>NUCLEOTIDE SEQUENCE</scope>
    <source>
        <strain evidence="13">EGI L300058</strain>
    </source>
</reference>
<evidence type="ECO:0000313" key="14">
    <source>
        <dbReference type="Proteomes" id="UP001172708"/>
    </source>
</evidence>
<evidence type="ECO:0000256" key="8">
    <source>
        <dbReference type="ARBA" id="ARBA00023012"/>
    </source>
</evidence>
<dbReference type="Gene3D" id="3.30.565.10">
    <property type="entry name" value="Histidine kinase-like ATPase, C-terminal domain"/>
    <property type="match status" value="1"/>
</dbReference>
<dbReference type="EMBL" id="JAUHQA010000001">
    <property type="protein sequence ID" value="MDN4480925.1"/>
    <property type="molecule type" value="Genomic_DNA"/>
</dbReference>
<evidence type="ECO:0000256" key="6">
    <source>
        <dbReference type="ARBA" id="ARBA00022777"/>
    </source>
</evidence>
<organism evidence="13 14">
    <name type="scientific">Demequina muriae</name>
    <dbReference type="NCBI Taxonomy" id="3051664"/>
    <lineage>
        <taxon>Bacteria</taxon>
        <taxon>Bacillati</taxon>
        <taxon>Actinomycetota</taxon>
        <taxon>Actinomycetes</taxon>
        <taxon>Micrococcales</taxon>
        <taxon>Demequinaceae</taxon>
        <taxon>Demequina</taxon>
    </lineage>
</organism>
<dbReference type="EC" id="2.7.13.3" evidence="2"/>
<dbReference type="InterPro" id="IPR050482">
    <property type="entry name" value="Sensor_HK_TwoCompSys"/>
</dbReference>
<feature type="domain" description="Histidine kinase/HSP90-like ATPase" evidence="10">
    <location>
        <begin position="347"/>
        <end position="442"/>
    </location>
</feature>
<evidence type="ECO:0000259" key="11">
    <source>
        <dbReference type="Pfam" id="PF07730"/>
    </source>
</evidence>
<keyword evidence="3" id="KW-0597">Phosphoprotein</keyword>
<evidence type="ECO:0000256" key="2">
    <source>
        <dbReference type="ARBA" id="ARBA00012438"/>
    </source>
</evidence>
<dbReference type="Pfam" id="PF07730">
    <property type="entry name" value="HisKA_3"/>
    <property type="match status" value="1"/>
</dbReference>
<feature type="transmembrane region" description="Helical" evidence="9">
    <location>
        <begin position="129"/>
        <end position="161"/>
    </location>
</feature>
<keyword evidence="6" id="KW-0418">Kinase</keyword>
<name>A0ABT8GHM3_9MICO</name>
<keyword evidence="14" id="KW-1185">Reference proteome</keyword>
<feature type="transmembrane region" description="Helical" evidence="9">
    <location>
        <begin position="181"/>
        <end position="202"/>
    </location>
</feature>
<evidence type="ECO:0000256" key="5">
    <source>
        <dbReference type="ARBA" id="ARBA00022741"/>
    </source>
</evidence>
<proteinExistence type="predicted"/>
<keyword evidence="8" id="KW-0902">Two-component regulatory system</keyword>
<dbReference type="PANTHER" id="PTHR24421">
    <property type="entry name" value="NITRATE/NITRITE SENSOR PROTEIN NARX-RELATED"/>
    <property type="match status" value="1"/>
</dbReference>
<keyword evidence="5" id="KW-0547">Nucleotide-binding</keyword>
<comment type="caution">
    <text evidence="13">The sequence shown here is derived from an EMBL/GenBank/DDBJ whole genome shotgun (WGS) entry which is preliminary data.</text>
</comment>